<dbReference type="STRING" id="886293.Sinac_5226"/>
<dbReference type="eggNOG" id="COG3830">
    <property type="taxonomic scope" value="Bacteria"/>
</dbReference>
<protein>
    <submittedName>
        <fullName evidence="2">ACT domain-containing protein</fullName>
    </submittedName>
</protein>
<dbReference type="AlphaFoldDB" id="L0DKL3"/>
<dbReference type="Gene3D" id="3.30.70.260">
    <property type="match status" value="2"/>
</dbReference>
<feature type="domain" description="ACT" evidence="1">
    <location>
        <begin position="27"/>
        <end position="102"/>
    </location>
</feature>
<dbReference type="InterPro" id="IPR002912">
    <property type="entry name" value="ACT_dom"/>
</dbReference>
<dbReference type="InterPro" id="IPR045865">
    <property type="entry name" value="ACT-like_dom_sf"/>
</dbReference>
<dbReference type="HOGENOM" id="CLU_095322_1_0_0"/>
<dbReference type="EMBL" id="CP003364">
    <property type="protein sequence ID" value="AGA29378.1"/>
    <property type="molecule type" value="Genomic_DNA"/>
</dbReference>
<sequence>MTGCGMIDPTFVSILSSLFGSDMSTYIVTVTAADRVGIVYSVAGTLRDQGGNILELSQTVMRGCFTIILAVEFPGPRTPHQLAEIIAERGKRFDLTVAVIEMKDEALEPPVPNGERFILTVLGGDGIGNIHGIAGCLAANGVNIVDLHARVDGARFSLIMEAFLPPDLSPGTVRAELERFGRDHGLEAYVQHENIFLATSEPSPVRVGPAWKPQGDAVAPH</sequence>
<evidence type="ECO:0000313" key="2">
    <source>
        <dbReference type="EMBL" id="AGA29378.1"/>
    </source>
</evidence>
<dbReference type="Pfam" id="PF13740">
    <property type="entry name" value="ACT_6"/>
    <property type="match status" value="2"/>
</dbReference>
<dbReference type="KEGG" id="saci:Sinac_5226"/>
<dbReference type="PANTHER" id="PTHR34875:SF6">
    <property type="entry name" value="UPF0237 PROTEIN MJ1558"/>
    <property type="match status" value="1"/>
</dbReference>
<dbReference type="PANTHER" id="PTHR34875">
    <property type="entry name" value="UPF0237 PROTEIN MJ1558"/>
    <property type="match status" value="1"/>
</dbReference>
<gene>
    <name evidence="2" type="ordered locus">Sinac_5226</name>
</gene>
<dbReference type="InterPro" id="IPR050990">
    <property type="entry name" value="UPF0237/GcvR_regulator"/>
</dbReference>
<evidence type="ECO:0000259" key="1">
    <source>
        <dbReference type="PROSITE" id="PS51671"/>
    </source>
</evidence>
<organism evidence="2 3">
    <name type="scientific">Singulisphaera acidiphila (strain ATCC BAA-1392 / DSM 18658 / VKM B-2454 / MOB10)</name>
    <dbReference type="NCBI Taxonomy" id="886293"/>
    <lineage>
        <taxon>Bacteria</taxon>
        <taxon>Pseudomonadati</taxon>
        <taxon>Planctomycetota</taxon>
        <taxon>Planctomycetia</taxon>
        <taxon>Isosphaerales</taxon>
        <taxon>Isosphaeraceae</taxon>
        <taxon>Singulisphaera</taxon>
    </lineage>
</organism>
<evidence type="ECO:0000313" key="3">
    <source>
        <dbReference type="Proteomes" id="UP000010798"/>
    </source>
</evidence>
<keyword evidence="3" id="KW-1185">Reference proteome</keyword>
<dbReference type="PROSITE" id="PS51671">
    <property type="entry name" value="ACT"/>
    <property type="match status" value="1"/>
</dbReference>
<reference evidence="2 3" key="1">
    <citation type="submission" date="2012-02" db="EMBL/GenBank/DDBJ databases">
        <title>Complete sequence of chromosome of Singulisphaera acidiphila DSM 18658.</title>
        <authorList>
            <consortium name="US DOE Joint Genome Institute (JGI-PGF)"/>
            <person name="Lucas S."/>
            <person name="Copeland A."/>
            <person name="Lapidus A."/>
            <person name="Glavina del Rio T."/>
            <person name="Dalin E."/>
            <person name="Tice H."/>
            <person name="Bruce D."/>
            <person name="Goodwin L."/>
            <person name="Pitluck S."/>
            <person name="Peters L."/>
            <person name="Ovchinnikova G."/>
            <person name="Chertkov O."/>
            <person name="Kyrpides N."/>
            <person name="Mavromatis K."/>
            <person name="Ivanova N."/>
            <person name="Brettin T."/>
            <person name="Detter J.C."/>
            <person name="Han C."/>
            <person name="Larimer F."/>
            <person name="Land M."/>
            <person name="Hauser L."/>
            <person name="Markowitz V."/>
            <person name="Cheng J.-F."/>
            <person name="Hugenholtz P."/>
            <person name="Woyke T."/>
            <person name="Wu D."/>
            <person name="Tindall B."/>
            <person name="Pomrenke H."/>
            <person name="Brambilla E."/>
            <person name="Klenk H.-P."/>
            <person name="Eisen J.A."/>
        </authorList>
    </citation>
    <scope>NUCLEOTIDE SEQUENCE [LARGE SCALE GENOMIC DNA]</scope>
    <source>
        <strain evidence="3">ATCC BAA-1392 / DSM 18658 / VKM B-2454 / MOB10</strain>
    </source>
</reference>
<accession>L0DKL3</accession>
<name>L0DKL3_SINAD</name>
<dbReference type="Proteomes" id="UP000010798">
    <property type="component" value="Chromosome"/>
</dbReference>
<dbReference type="SUPFAM" id="SSF55021">
    <property type="entry name" value="ACT-like"/>
    <property type="match status" value="2"/>
</dbReference>
<proteinExistence type="predicted"/>